<dbReference type="PANTHER" id="PTHR30404">
    <property type="entry name" value="N-ACETYLMURAMOYL-L-ALANINE AMIDASE"/>
    <property type="match status" value="1"/>
</dbReference>
<dbReference type="STRING" id="470826.SAMN04488027_11369"/>
<keyword evidence="4" id="KW-1133">Transmembrane helix</keyword>
<dbReference type="InterPro" id="IPR002508">
    <property type="entry name" value="MurNAc-LAA_cat"/>
</dbReference>
<feature type="domain" description="MurNAc-LAA" evidence="5">
    <location>
        <begin position="94"/>
        <end position="252"/>
    </location>
</feature>
<evidence type="ECO:0000256" key="3">
    <source>
        <dbReference type="ARBA" id="ARBA00022801"/>
    </source>
</evidence>
<dbReference type="Gene3D" id="3.40.630.40">
    <property type="entry name" value="Zn-dependent exopeptidases"/>
    <property type="match status" value="1"/>
</dbReference>
<evidence type="ECO:0000256" key="2">
    <source>
        <dbReference type="ARBA" id="ARBA00011901"/>
    </source>
</evidence>
<dbReference type="OrthoDB" id="9806267at2"/>
<dbReference type="FunFam" id="3.40.630.40:FF:000005">
    <property type="entry name" value="N-acetylmuramoyl-L-alanine amidase (AmiA)"/>
    <property type="match status" value="1"/>
</dbReference>
<name>A0A1G7YP75_9FLAO</name>
<keyword evidence="4" id="KW-0812">Transmembrane</keyword>
<dbReference type="GO" id="GO:0030288">
    <property type="term" value="C:outer membrane-bounded periplasmic space"/>
    <property type="evidence" value="ECO:0007669"/>
    <property type="project" value="TreeGrafter"/>
</dbReference>
<sequence length="371" mass="41571">MLRPISSLYLIMFIIIFNFGFNLMHSQSDTNKFVVVIDAGHGGKDAGNTGNDYLEKDIALKIALKVGKQLEKYEGLEVLYTRETDVFIPLDKRAQVANKSNADLFVSIHCNGVRNSAPSGTETFVLGLHRNKDNLEIAMKENSVIKFEEDYEVKYDGFDPDSPESYIGFTIMQEEFLDQSALLANFVQRQFSGALTLKDRGVKQAGFLVLRETYMPSVLIETGFLTNKKEGAFLNSETGQTQLADAIVNGINEYKNIINIEALESELSEYKVSSSDVMEDFSSVIFRIQLAASSRKIDPSPENFKKLSPIIRYQENDLFKYLFGKTKNYMSAQSLRDKAKAEGYTSAFIVAFNSSGDKISIKEALNTRVGD</sequence>
<dbReference type="Pfam" id="PF01520">
    <property type="entry name" value="Amidase_3"/>
    <property type="match status" value="1"/>
</dbReference>
<dbReference type="PANTHER" id="PTHR30404:SF0">
    <property type="entry name" value="N-ACETYLMURAMOYL-L-ALANINE AMIDASE AMIC"/>
    <property type="match status" value="1"/>
</dbReference>
<reference evidence="6 7" key="1">
    <citation type="submission" date="2016-10" db="EMBL/GenBank/DDBJ databases">
        <authorList>
            <person name="de Groot N.N."/>
        </authorList>
    </citation>
    <scope>NUCLEOTIDE SEQUENCE [LARGE SCALE GENOMIC DNA]</scope>
    <source>
        <strain evidence="6 7">DSM 19803</strain>
    </source>
</reference>
<comment type="catalytic activity">
    <reaction evidence="1">
        <text>Hydrolyzes the link between N-acetylmuramoyl residues and L-amino acid residues in certain cell-wall glycopeptides.</text>
        <dbReference type="EC" id="3.5.1.28"/>
    </reaction>
</comment>
<evidence type="ECO:0000256" key="4">
    <source>
        <dbReference type="SAM" id="Phobius"/>
    </source>
</evidence>
<dbReference type="EC" id="3.5.1.28" evidence="2"/>
<keyword evidence="7" id="KW-1185">Reference proteome</keyword>
<dbReference type="InterPro" id="IPR050695">
    <property type="entry name" value="N-acetylmuramoyl_amidase_3"/>
</dbReference>
<dbReference type="SUPFAM" id="SSF53187">
    <property type="entry name" value="Zn-dependent exopeptidases"/>
    <property type="match status" value="1"/>
</dbReference>
<dbReference type="EMBL" id="FNCW01000013">
    <property type="protein sequence ID" value="SDG98352.1"/>
    <property type="molecule type" value="Genomic_DNA"/>
</dbReference>
<dbReference type="AlphaFoldDB" id="A0A1G7YP75"/>
<proteinExistence type="predicted"/>
<dbReference type="SMART" id="SM00646">
    <property type="entry name" value="Ami_3"/>
    <property type="match status" value="1"/>
</dbReference>
<evidence type="ECO:0000313" key="6">
    <source>
        <dbReference type="EMBL" id="SDG98352.1"/>
    </source>
</evidence>
<dbReference type="CDD" id="cd02696">
    <property type="entry name" value="MurNAc-LAA"/>
    <property type="match status" value="1"/>
</dbReference>
<keyword evidence="4" id="KW-0472">Membrane</keyword>
<protein>
    <recommendedName>
        <fullName evidence="2">N-acetylmuramoyl-L-alanine amidase</fullName>
        <ecNumber evidence="2">3.5.1.28</ecNumber>
    </recommendedName>
</protein>
<dbReference type="Proteomes" id="UP000199296">
    <property type="component" value="Unassembled WGS sequence"/>
</dbReference>
<evidence type="ECO:0000259" key="5">
    <source>
        <dbReference type="SMART" id="SM00646"/>
    </source>
</evidence>
<dbReference type="GO" id="GO:0008745">
    <property type="term" value="F:N-acetylmuramoyl-L-alanine amidase activity"/>
    <property type="evidence" value="ECO:0007669"/>
    <property type="project" value="UniProtKB-EC"/>
</dbReference>
<organism evidence="6 7">
    <name type="scientific">Psychroflexus sediminis</name>
    <dbReference type="NCBI Taxonomy" id="470826"/>
    <lineage>
        <taxon>Bacteria</taxon>
        <taxon>Pseudomonadati</taxon>
        <taxon>Bacteroidota</taxon>
        <taxon>Flavobacteriia</taxon>
        <taxon>Flavobacteriales</taxon>
        <taxon>Flavobacteriaceae</taxon>
        <taxon>Psychroflexus</taxon>
    </lineage>
</organism>
<dbReference type="GO" id="GO:0009253">
    <property type="term" value="P:peptidoglycan catabolic process"/>
    <property type="evidence" value="ECO:0007669"/>
    <property type="project" value="InterPro"/>
</dbReference>
<accession>A0A1G7YP75</accession>
<gene>
    <name evidence="6" type="ORF">SAMN04488027_11369</name>
</gene>
<keyword evidence="3" id="KW-0378">Hydrolase</keyword>
<feature type="transmembrane region" description="Helical" evidence="4">
    <location>
        <begin position="7"/>
        <end position="24"/>
    </location>
</feature>
<evidence type="ECO:0000313" key="7">
    <source>
        <dbReference type="Proteomes" id="UP000199296"/>
    </source>
</evidence>
<evidence type="ECO:0000256" key="1">
    <source>
        <dbReference type="ARBA" id="ARBA00001561"/>
    </source>
</evidence>